<keyword evidence="3 9" id="KW-0479">Metal-binding</keyword>
<dbReference type="PATRIC" id="fig|217031.6.peg.2369"/>
<dbReference type="GO" id="GO:0000287">
    <property type="term" value="F:magnesium ion binding"/>
    <property type="evidence" value="ECO:0007669"/>
    <property type="project" value="UniProtKB-UniRule"/>
</dbReference>
<feature type="domain" description="Thiamine phosphate synthase/TenI" evidence="12">
    <location>
        <begin position="8"/>
        <end position="182"/>
    </location>
</feature>
<feature type="binding site" evidence="9">
    <location>
        <position position="101"/>
    </location>
    <ligand>
        <name>4-amino-2-methyl-5-(diphosphooxymethyl)pyrimidine</name>
        <dbReference type="ChEBI" id="CHEBI:57841"/>
    </ligand>
</feature>
<evidence type="ECO:0000256" key="8">
    <source>
        <dbReference type="ARBA" id="ARBA00047883"/>
    </source>
</evidence>
<dbReference type="CDD" id="cd00564">
    <property type="entry name" value="TMP_TenI"/>
    <property type="match status" value="1"/>
</dbReference>
<evidence type="ECO:0000256" key="11">
    <source>
        <dbReference type="RuleBase" id="RU004253"/>
    </source>
</evidence>
<gene>
    <name evidence="9 13" type="primary">thiE</name>
    <name evidence="13" type="ORF">ABB05_11105</name>
</gene>
<feature type="binding site" evidence="9">
    <location>
        <begin position="27"/>
        <end position="31"/>
    </location>
    <ligand>
        <name>4-amino-2-methyl-5-(diphosphooxymethyl)pyrimidine</name>
        <dbReference type="ChEBI" id="CHEBI:57841"/>
    </ligand>
</feature>
<dbReference type="GO" id="GO:0005737">
    <property type="term" value="C:cytoplasm"/>
    <property type="evidence" value="ECO:0007669"/>
    <property type="project" value="TreeGrafter"/>
</dbReference>
<dbReference type="FunFam" id="3.20.20.70:FF:000096">
    <property type="entry name" value="Thiamine-phosphate synthase"/>
    <property type="match status" value="1"/>
</dbReference>
<dbReference type="Pfam" id="PF02581">
    <property type="entry name" value="TMP-TENI"/>
    <property type="match status" value="1"/>
</dbReference>
<feature type="binding site" evidence="9">
    <location>
        <position position="159"/>
    </location>
    <ligand>
        <name>2-[(2R,5Z)-2-carboxy-4-methylthiazol-5(2H)-ylidene]ethyl phosphate</name>
        <dbReference type="ChEBI" id="CHEBI:62899"/>
    </ligand>
</feature>
<comment type="cofactor">
    <cofactor evidence="9">
        <name>Mg(2+)</name>
        <dbReference type="ChEBI" id="CHEBI:18420"/>
    </cofactor>
    <text evidence="9">Binds 1 Mg(2+) ion per subunit.</text>
</comment>
<evidence type="ECO:0000256" key="7">
    <source>
        <dbReference type="ARBA" id="ARBA00047851"/>
    </source>
</evidence>
<dbReference type="InterPro" id="IPR022998">
    <property type="entry name" value="ThiamineP_synth_TenI"/>
</dbReference>
<dbReference type="HAMAP" id="MF_00097">
    <property type="entry name" value="TMP_synthase"/>
    <property type="match status" value="1"/>
</dbReference>
<dbReference type="InterPro" id="IPR034291">
    <property type="entry name" value="TMP_synthase"/>
</dbReference>
<comment type="catalytic activity">
    <reaction evidence="8 9 10">
        <text>2-[(2R,5Z)-2-carboxy-4-methylthiazol-5(2H)-ylidene]ethyl phosphate + 4-amino-2-methyl-5-(diphosphooxymethyl)pyrimidine + 2 H(+) = thiamine phosphate + CO2 + diphosphate</text>
        <dbReference type="Rhea" id="RHEA:47844"/>
        <dbReference type="ChEBI" id="CHEBI:15378"/>
        <dbReference type="ChEBI" id="CHEBI:16526"/>
        <dbReference type="ChEBI" id="CHEBI:33019"/>
        <dbReference type="ChEBI" id="CHEBI:37575"/>
        <dbReference type="ChEBI" id="CHEBI:57841"/>
        <dbReference type="ChEBI" id="CHEBI:62899"/>
        <dbReference type="EC" id="2.5.1.3"/>
    </reaction>
</comment>
<keyword evidence="5 9" id="KW-0784">Thiamine biosynthesis</keyword>
<dbReference type="EC" id="2.5.1.3" evidence="9"/>
<evidence type="ECO:0000256" key="4">
    <source>
        <dbReference type="ARBA" id="ARBA00022842"/>
    </source>
</evidence>
<keyword evidence="4 9" id="KW-0460">Magnesium</keyword>
<evidence type="ECO:0000256" key="5">
    <source>
        <dbReference type="ARBA" id="ARBA00022977"/>
    </source>
</evidence>
<feature type="binding site" evidence="9">
    <location>
        <begin position="179"/>
        <end position="180"/>
    </location>
    <ligand>
        <name>2-[(2R,5Z)-2-carboxy-4-methylthiazol-5(2H)-ylidene]ethyl phosphate</name>
        <dbReference type="ChEBI" id="CHEBI:62899"/>
    </ligand>
</feature>
<dbReference type="Proteomes" id="UP000077881">
    <property type="component" value="Unassembled WGS sequence"/>
</dbReference>
<comment type="catalytic activity">
    <reaction evidence="6 9 10">
        <text>4-methyl-5-(2-phosphooxyethyl)-thiazole + 4-amino-2-methyl-5-(diphosphooxymethyl)pyrimidine + H(+) = thiamine phosphate + diphosphate</text>
        <dbReference type="Rhea" id="RHEA:22328"/>
        <dbReference type="ChEBI" id="CHEBI:15378"/>
        <dbReference type="ChEBI" id="CHEBI:33019"/>
        <dbReference type="ChEBI" id="CHEBI:37575"/>
        <dbReference type="ChEBI" id="CHEBI:57841"/>
        <dbReference type="ChEBI" id="CHEBI:58296"/>
        <dbReference type="EC" id="2.5.1.3"/>
    </reaction>
</comment>
<dbReference type="GO" id="GO:0004789">
    <property type="term" value="F:thiamine-phosphate diphosphorylase activity"/>
    <property type="evidence" value="ECO:0007669"/>
    <property type="project" value="UniProtKB-UniRule"/>
</dbReference>
<dbReference type="InterPro" id="IPR013785">
    <property type="entry name" value="Aldolase_TIM"/>
</dbReference>
<comment type="similarity">
    <text evidence="9 10">Belongs to the thiamine-phosphate synthase family.</text>
</comment>
<feature type="binding site" evidence="9">
    <location>
        <position position="82"/>
    </location>
    <ligand>
        <name>Mg(2+)</name>
        <dbReference type="ChEBI" id="CHEBI:18420"/>
    </ligand>
</feature>
<dbReference type="Gene3D" id="3.20.20.70">
    <property type="entry name" value="Aldolase class I"/>
    <property type="match status" value="1"/>
</dbReference>
<dbReference type="STRING" id="217031.ABB05_11105"/>
<dbReference type="PANTHER" id="PTHR20857">
    <property type="entry name" value="THIAMINE-PHOSPHATE PYROPHOSPHORYLASE"/>
    <property type="match status" value="1"/>
</dbReference>
<feature type="binding site" evidence="9">
    <location>
        <position position="63"/>
    </location>
    <ligand>
        <name>Mg(2+)</name>
        <dbReference type="ChEBI" id="CHEBI:18420"/>
    </ligand>
</feature>
<comment type="catalytic activity">
    <reaction evidence="7 9 10">
        <text>2-(2-carboxy-4-methylthiazol-5-yl)ethyl phosphate + 4-amino-2-methyl-5-(diphosphooxymethyl)pyrimidine + 2 H(+) = thiamine phosphate + CO2 + diphosphate</text>
        <dbReference type="Rhea" id="RHEA:47848"/>
        <dbReference type="ChEBI" id="CHEBI:15378"/>
        <dbReference type="ChEBI" id="CHEBI:16526"/>
        <dbReference type="ChEBI" id="CHEBI:33019"/>
        <dbReference type="ChEBI" id="CHEBI:37575"/>
        <dbReference type="ChEBI" id="CHEBI:57841"/>
        <dbReference type="ChEBI" id="CHEBI:62890"/>
        <dbReference type="EC" id="2.5.1.3"/>
    </reaction>
</comment>
<protein>
    <recommendedName>
        <fullName evidence="9">Thiamine-phosphate synthase</fullName>
        <shortName evidence="9">TP synthase</shortName>
        <shortName evidence="9">TPS</shortName>
        <ecNumber evidence="9">2.5.1.3</ecNumber>
    </recommendedName>
    <alternativeName>
        <fullName evidence="9">Thiamine-phosphate pyrophosphorylase</fullName>
        <shortName evidence="9">TMP pyrophosphorylase</shortName>
        <shortName evidence="9">TMP-PPase</shortName>
    </alternativeName>
</protein>
<comment type="caution">
    <text evidence="13">The sequence shown here is derived from an EMBL/GenBank/DDBJ whole genome shotgun (WGS) entry which is preliminary data.</text>
</comment>
<feature type="binding site" evidence="9">
    <location>
        <begin position="127"/>
        <end position="129"/>
    </location>
    <ligand>
        <name>2-[(2R,5Z)-2-carboxy-4-methylthiazol-5(2H)-ylidene]ethyl phosphate</name>
        <dbReference type="ChEBI" id="CHEBI:62899"/>
    </ligand>
</feature>
<dbReference type="SUPFAM" id="SSF51391">
    <property type="entry name" value="Thiamin phosphate synthase"/>
    <property type="match status" value="1"/>
</dbReference>
<dbReference type="GO" id="GO:0009228">
    <property type="term" value="P:thiamine biosynthetic process"/>
    <property type="evidence" value="ECO:0007669"/>
    <property type="project" value="UniProtKB-KW"/>
</dbReference>
<evidence type="ECO:0000313" key="14">
    <source>
        <dbReference type="Proteomes" id="UP000077881"/>
    </source>
</evidence>
<proteinExistence type="inferred from homology"/>
<accession>A0A177ZTJ7</accession>
<evidence type="ECO:0000256" key="9">
    <source>
        <dbReference type="HAMAP-Rule" id="MF_00097"/>
    </source>
</evidence>
<evidence type="ECO:0000256" key="1">
    <source>
        <dbReference type="ARBA" id="ARBA00005165"/>
    </source>
</evidence>
<comment type="pathway">
    <text evidence="1 9 11">Cofactor biosynthesis; thiamine diphosphate biosynthesis; thiamine phosphate from 4-amino-2-methyl-5-diphosphomethylpyrimidine and 4-methyl-5-(2-phosphoethyl)-thiazole: step 1/1.</text>
</comment>
<name>A0A177ZTJ7_9BACI</name>
<reference evidence="13 14" key="1">
    <citation type="submission" date="2015-05" db="EMBL/GenBank/DDBJ databases">
        <title>Comparison of genome.</title>
        <authorList>
            <person name="Zheng Z."/>
            <person name="Sun M."/>
        </authorList>
    </citation>
    <scope>NUCLEOTIDE SEQUENCE [LARGE SCALE GENOMIC DNA]</scope>
    <source>
        <strain evidence="13 14">G25-74</strain>
    </source>
</reference>
<evidence type="ECO:0000259" key="12">
    <source>
        <dbReference type="Pfam" id="PF02581"/>
    </source>
</evidence>
<keyword evidence="14" id="KW-1185">Reference proteome</keyword>
<dbReference type="AlphaFoldDB" id="A0A177ZTJ7"/>
<dbReference type="GO" id="GO:0009229">
    <property type="term" value="P:thiamine diphosphate biosynthetic process"/>
    <property type="evidence" value="ECO:0007669"/>
    <property type="project" value="UniProtKB-UniRule"/>
</dbReference>
<evidence type="ECO:0000256" key="6">
    <source>
        <dbReference type="ARBA" id="ARBA00047334"/>
    </source>
</evidence>
<evidence type="ECO:0000256" key="10">
    <source>
        <dbReference type="RuleBase" id="RU003826"/>
    </source>
</evidence>
<feature type="binding site" evidence="9">
    <location>
        <position position="62"/>
    </location>
    <ligand>
        <name>4-amino-2-methyl-5-(diphosphooxymethyl)pyrimidine</name>
        <dbReference type="ChEBI" id="CHEBI:57841"/>
    </ligand>
</feature>
<evidence type="ECO:0000256" key="3">
    <source>
        <dbReference type="ARBA" id="ARBA00022723"/>
    </source>
</evidence>
<evidence type="ECO:0000313" key="13">
    <source>
        <dbReference type="EMBL" id="OAK71013.1"/>
    </source>
</evidence>
<evidence type="ECO:0000256" key="2">
    <source>
        <dbReference type="ARBA" id="ARBA00022679"/>
    </source>
</evidence>
<sequence>MGSMNTKQNDPIEVLELALQGGITCFQFREKGVASKQGQEKFLFAEKCMKLCRTYKVPFIVNDDVDLALALNADGVHIGQDDEIASQVREKIGKDKILGVSVHNEEEAFLAQKAGADYVGVGPVYATSSKEDARTPAGTKVMEQVAFQYPYLPIVGIGGLTKENLAPVFKAGGAGVALISAIASAENPQHQAKQLRAKIDRILERESPLSEHP</sequence>
<keyword evidence="2 9" id="KW-0808">Transferase</keyword>
<dbReference type="NCBIfam" id="TIGR00693">
    <property type="entry name" value="thiE"/>
    <property type="match status" value="1"/>
</dbReference>
<organism evidence="13 14">
    <name type="scientific">Lederbergia galactosidilytica</name>
    <dbReference type="NCBI Taxonomy" id="217031"/>
    <lineage>
        <taxon>Bacteria</taxon>
        <taxon>Bacillati</taxon>
        <taxon>Bacillota</taxon>
        <taxon>Bacilli</taxon>
        <taxon>Bacillales</taxon>
        <taxon>Bacillaceae</taxon>
        <taxon>Lederbergia</taxon>
    </lineage>
</organism>
<dbReference type="InterPro" id="IPR036206">
    <property type="entry name" value="ThiamineP_synth_sf"/>
</dbReference>
<feature type="binding site" evidence="9">
    <location>
        <position position="130"/>
    </location>
    <ligand>
        <name>4-amino-2-methyl-5-(diphosphooxymethyl)pyrimidine</name>
        <dbReference type="ChEBI" id="CHEBI:57841"/>
    </ligand>
</feature>
<comment type="function">
    <text evidence="9">Condenses 4-methyl-5-(beta-hydroxyethyl)thiazole monophosphate (THZ-P) and 2-methyl-4-amino-5-hydroxymethyl pyrimidine pyrophosphate (HMP-PP) to form thiamine monophosphate (TMP).</text>
</comment>
<dbReference type="EMBL" id="LDJR01000047">
    <property type="protein sequence ID" value="OAK71013.1"/>
    <property type="molecule type" value="Genomic_DNA"/>
</dbReference>
<dbReference type="PANTHER" id="PTHR20857:SF15">
    <property type="entry name" value="THIAMINE-PHOSPHATE SYNTHASE"/>
    <property type="match status" value="1"/>
</dbReference>
<dbReference type="UniPathway" id="UPA00060">
    <property type="reaction ID" value="UER00141"/>
</dbReference>